<dbReference type="RefSeq" id="WP_091434344.1">
    <property type="nucleotide sequence ID" value="NZ_FNMV01000014.1"/>
</dbReference>
<feature type="transmembrane region" description="Helical" evidence="1">
    <location>
        <begin position="24"/>
        <end position="45"/>
    </location>
</feature>
<dbReference type="EMBL" id="FNMV01000014">
    <property type="protein sequence ID" value="SDX75200.1"/>
    <property type="molecule type" value="Genomic_DNA"/>
</dbReference>
<dbReference type="AlphaFoldDB" id="A0A1H3E9D1"/>
<keyword evidence="3" id="KW-1185">Reference proteome</keyword>
<dbReference type="Proteomes" id="UP000198569">
    <property type="component" value="Unassembled WGS sequence"/>
</dbReference>
<evidence type="ECO:0000256" key="1">
    <source>
        <dbReference type="SAM" id="Phobius"/>
    </source>
</evidence>
<accession>A0A1H3E9D1</accession>
<reference evidence="3" key="1">
    <citation type="submission" date="2016-10" db="EMBL/GenBank/DDBJ databases">
        <authorList>
            <person name="Varghese N."/>
            <person name="Submissions S."/>
        </authorList>
    </citation>
    <scope>NUCLEOTIDE SEQUENCE [LARGE SCALE GENOMIC DNA]</scope>
    <source>
        <strain evidence="3">DSM 15718</strain>
    </source>
</reference>
<proteinExistence type="predicted"/>
<evidence type="ECO:0000313" key="2">
    <source>
        <dbReference type="EMBL" id="SDX75200.1"/>
    </source>
</evidence>
<keyword evidence="1" id="KW-1133">Transmembrane helix</keyword>
<dbReference type="STRING" id="229203.SAMN05444338_11479"/>
<keyword evidence="1" id="KW-0472">Membrane</keyword>
<feature type="transmembrane region" description="Helical" evidence="1">
    <location>
        <begin position="151"/>
        <end position="176"/>
    </location>
</feature>
<keyword evidence="1" id="KW-0812">Transmembrane</keyword>
<gene>
    <name evidence="2" type="ORF">SAMN05444338_11479</name>
</gene>
<evidence type="ECO:0000313" key="3">
    <source>
        <dbReference type="Proteomes" id="UP000198569"/>
    </source>
</evidence>
<organism evidence="2 3">
    <name type="scientific">Flavobacterium degerlachei</name>
    <dbReference type="NCBI Taxonomy" id="229203"/>
    <lineage>
        <taxon>Bacteria</taxon>
        <taxon>Pseudomonadati</taxon>
        <taxon>Bacteroidota</taxon>
        <taxon>Flavobacteriia</taxon>
        <taxon>Flavobacteriales</taxon>
        <taxon>Flavobacteriaceae</taxon>
        <taxon>Flavobacterium</taxon>
    </lineage>
</organism>
<feature type="transmembrane region" description="Helical" evidence="1">
    <location>
        <begin position="188"/>
        <end position="208"/>
    </location>
</feature>
<protein>
    <submittedName>
        <fullName evidence="2">Uncharacterized protein</fullName>
    </submittedName>
</protein>
<name>A0A1H3E9D1_9FLAO</name>
<sequence length="217" mass="25227">MSFSENILGFITDSNKRLSTRATVIVLFIFSILLIDNITGFSHYYNKERQLEQLKSISVLLKDTTLAKLTRLELISLQKETFNRKNLVDHSLSFIKYMRSTNNESNSNVTNTAKMPPRNDVWFLLSTSGIYILVTLLLIPILLLTDKTTPFLKLIATLIIFGIVMFFTSWFNYWLFDKIIPDMLFGSWIWNYIINFMIQIALIAGLYWTTSTINKTH</sequence>
<feature type="transmembrane region" description="Helical" evidence="1">
    <location>
        <begin position="121"/>
        <end position="144"/>
    </location>
</feature>
<dbReference type="OrthoDB" id="1454688at2"/>